<dbReference type="AlphaFoldDB" id="A0A081CCE9"/>
<gene>
    <name evidence="1" type="ORF">PAN0_005c2558</name>
</gene>
<protein>
    <submittedName>
        <fullName evidence="1">Uncharacterized protein</fullName>
    </submittedName>
</protein>
<evidence type="ECO:0000313" key="2">
    <source>
        <dbReference type="Proteomes" id="UP000053758"/>
    </source>
</evidence>
<organism evidence="1">
    <name type="scientific">Pseudozyma antarctica</name>
    <name type="common">Yeast</name>
    <name type="synonym">Candida antarctica</name>
    <dbReference type="NCBI Taxonomy" id="84753"/>
    <lineage>
        <taxon>Eukaryota</taxon>
        <taxon>Fungi</taxon>
        <taxon>Dikarya</taxon>
        <taxon>Basidiomycota</taxon>
        <taxon>Ustilaginomycotina</taxon>
        <taxon>Ustilaginomycetes</taxon>
        <taxon>Ustilaginales</taxon>
        <taxon>Ustilaginaceae</taxon>
        <taxon>Moesziomyces</taxon>
    </lineage>
</organism>
<keyword evidence="2" id="KW-1185">Reference proteome</keyword>
<dbReference type="RefSeq" id="XP_014657285.1">
    <property type="nucleotide sequence ID" value="XM_014801799.1"/>
</dbReference>
<dbReference type="Proteomes" id="UP000053758">
    <property type="component" value="Unassembled WGS sequence"/>
</dbReference>
<accession>A0A081CCE9</accession>
<dbReference type="EMBL" id="DF830072">
    <property type="protein sequence ID" value="GAK64345.1"/>
    <property type="molecule type" value="Genomic_DNA"/>
</dbReference>
<dbReference type="GeneID" id="26303342"/>
<name>A0A081CCE9_PSEA2</name>
<evidence type="ECO:0000313" key="1">
    <source>
        <dbReference type="EMBL" id="GAK64345.1"/>
    </source>
</evidence>
<dbReference type="HOGENOM" id="CLU_2170744_0_0_1"/>
<reference evidence="1" key="1">
    <citation type="submission" date="2014-07" db="EMBL/GenBank/DDBJ databases">
        <title>Draft genome sequence of the yeast Pseudozyma antarctica JCM 10317 known as a producer of lipase B which used in a wide range of industrial applications.</title>
        <authorList>
            <person name="Morita T."/>
            <person name="Saika A."/>
            <person name="Koike H."/>
        </authorList>
    </citation>
    <scope>NUCLEOTIDE SEQUENCE</scope>
    <source>
        <strain evidence="1">JCM 10317</strain>
    </source>
</reference>
<proteinExistence type="predicted"/>
<sequence>MPLDAAATLLHFSEHGEAAPPLLVPSPPLCMQTHRASTFLLAPTSSPPPMTMGCGVGCGLVPTLRARLLYPPRPCRGLQVGASRGGMIPAGRIQSKVRGNTLAEDQHPLA</sequence>